<reference evidence="1 2" key="1">
    <citation type="journal article" date="2021" name="Hortic Res">
        <title>High-quality reference genome and annotation aids understanding of berry development for evergreen blueberry (Vaccinium darrowii).</title>
        <authorList>
            <person name="Yu J."/>
            <person name="Hulse-Kemp A.M."/>
            <person name="Babiker E."/>
            <person name="Staton M."/>
        </authorList>
    </citation>
    <scope>NUCLEOTIDE SEQUENCE [LARGE SCALE GENOMIC DNA]</scope>
    <source>
        <strain evidence="2">cv. NJ 8807/NJ 8810</strain>
        <tissue evidence="1">Young leaf</tissue>
    </source>
</reference>
<organism evidence="1 2">
    <name type="scientific">Vaccinium darrowii</name>
    <dbReference type="NCBI Taxonomy" id="229202"/>
    <lineage>
        <taxon>Eukaryota</taxon>
        <taxon>Viridiplantae</taxon>
        <taxon>Streptophyta</taxon>
        <taxon>Embryophyta</taxon>
        <taxon>Tracheophyta</taxon>
        <taxon>Spermatophyta</taxon>
        <taxon>Magnoliopsida</taxon>
        <taxon>eudicotyledons</taxon>
        <taxon>Gunneridae</taxon>
        <taxon>Pentapetalae</taxon>
        <taxon>asterids</taxon>
        <taxon>Ericales</taxon>
        <taxon>Ericaceae</taxon>
        <taxon>Vaccinioideae</taxon>
        <taxon>Vaccinieae</taxon>
        <taxon>Vaccinium</taxon>
    </lineage>
</organism>
<evidence type="ECO:0000313" key="1">
    <source>
        <dbReference type="EMBL" id="KAH7843422.1"/>
    </source>
</evidence>
<proteinExistence type="predicted"/>
<dbReference type="Proteomes" id="UP000828048">
    <property type="component" value="Chromosome 1"/>
</dbReference>
<comment type="caution">
    <text evidence="1">The sequence shown here is derived from an EMBL/GenBank/DDBJ whole genome shotgun (WGS) entry which is preliminary data.</text>
</comment>
<name>A0ACB7XR24_9ERIC</name>
<dbReference type="EMBL" id="CM037151">
    <property type="protein sequence ID" value="KAH7843422.1"/>
    <property type="molecule type" value="Genomic_DNA"/>
</dbReference>
<evidence type="ECO:0000313" key="2">
    <source>
        <dbReference type="Proteomes" id="UP000828048"/>
    </source>
</evidence>
<keyword evidence="2" id="KW-1185">Reference proteome</keyword>
<accession>A0ACB7XR24</accession>
<gene>
    <name evidence="1" type="ORF">Vadar_016419</name>
</gene>
<protein>
    <submittedName>
        <fullName evidence="1">Uncharacterized protein</fullName>
    </submittedName>
</protein>
<sequence length="76" mass="8456">MASGDESGTHDLASLLSSGERDFLVRKNGDQVLTMEYFPGININKTQALDQLVVDRESDLSYCIQNCLKGEIDRFS</sequence>